<reference evidence="1 2" key="1">
    <citation type="submission" date="2017-02" db="EMBL/GenBank/DDBJ databases">
        <title>Complete genome sequences of Mycobacterium kansasii strains isolated from rhesus macaques.</title>
        <authorList>
            <person name="Panda A."/>
            <person name="Nagaraj S."/>
            <person name="Zhao X."/>
            <person name="Tettelin H."/>
            <person name="Detolla L.J."/>
        </authorList>
    </citation>
    <scope>NUCLEOTIDE SEQUENCE [LARGE SCALE GENOMIC DNA]</scope>
    <source>
        <strain evidence="1 2">11-3813</strain>
    </source>
</reference>
<proteinExistence type="predicted"/>
<evidence type="ECO:0000313" key="2">
    <source>
        <dbReference type="Proteomes" id="UP000189229"/>
    </source>
</evidence>
<accession>A0A1V3XIC4</accession>
<dbReference type="Proteomes" id="UP000189229">
    <property type="component" value="Unassembled WGS sequence"/>
</dbReference>
<evidence type="ECO:0000313" key="1">
    <source>
        <dbReference type="EMBL" id="OOK78949.1"/>
    </source>
</evidence>
<dbReference type="AlphaFoldDB" id="A0A1V3XIC4"/>
<dbReference type="EMBL" id="MVBM01000002">
    <property type="protein sequence ID" value="OOK78949.1"/>
    <property type="molecule type" value="Genomic_DNA"/>
</dbReference>
<gene>
    <name evidence="1" type="ORF">BZL30_3013</name>
</gene>
<name>A0A1V3XIC4_MYCKA</name>
<organism evidence="1 2">
    <name type="scientific">Mycobacterium kansasii</name>
    <dbReference type="NCBI Taxonomy" id="1768"/>
    <lineage>
        <taxon>Bacteria</taxon>
        <taxon>Bacillati</taxon>
        <taxon>Actinomycetota</taxon>
        <taxon>Actinomycetes</taxon>
        <taxon>Mycobacteriales</taxon>
        <taxon>Mycobacteriaceae</taxon>
        <taxon>Mycobacterium</taxon>
    </lineage>
</organism>
<protein>
    <submittedName>
        <fullName evidence="1">Uncharacterized protein</fullName>
    </submittedName>
</protein>
<sequence length="117" mass="12333">MLAASAAPAPSERGLGWLGGDGGLLFGNGGTGGNGGTALAHSEGTAGTAAVLSSSATAATGQRRRRSRQRLWRHWWGCRVAVRRQRTRRVEIVDLRPPPSLLPGDRRLAVAQPVSWV</sequence>
<comment type="caution">
    <text evidence="1">The sequence shown here is derived from an EMBL/GenBank/DDBJ whole genome shotgun (WGS) entry which is preliminary data.</text>
</comment>